<keyword evidence="2" id="KW-1133">Transmembrane helix</keyword>
<reference evidence="3" key="1">
    <citation type="submission" date="2015-07" db="EMBL/GenBank/DDBJ databases">
        <title>MeaNS - Measles Nucleotide Surveillance Program.</title>
        <authorList>
            <person name="Tran T."/>
            <person name="Druce J."/>
        </authorList>
    </citation>
    <scope>NUCLEOTIDE SEQUENCE</scope>
    <source>
        <strain evidence="3">UCB-OBI-ISO-001</strain>
        <tissue evidence="3">Gonad</tissue>
    </source>
</reference>
<proteinExistence type="predicted"/>
<name>A0A0L8HDQ8_OCTBM</name>
<evidence type="ECO:0000256" key="1">
    <source>
        <dbReference type="SAM" id="MobiDB-lite"/>
    </source>
</evidence>
<dbReference type="EMBL" id="KQ418413">
    <property type="protein sequence ID" value="KOF87438.1"/>
    <property type="molecule type" value="Genomic_DNA"/>
</dbReference>
<accession>A0A0L8HDQ8</accession>
<feature type="region of interest" description="Disordered" evidence="1">
    <location>
        <begin position="1"/>
        <end position="25"/>
    </location>
</feature>
<organism evidence="3">
    <name type="scientific">Octopus bimaculoides</name>
    <name type="common">California two-spotted octopus</name>
    <dbReference type="NCBI Taxonomy" id="37653"/>
    <lineage>
        <taxon>Eukaryota</taxon>
        <taxon>Metazoa</taxon>
        <taxon>Spiralia</taxon>
        <taxon>Lophotrochozoa</taxon>
        <taxon>Mollusca</taxon>
        <taxon>Cephalopoda</taxon>
        <taxon>Coleoidea</taxon>
        <taxon>Octopodiformes</taxon>
        <taxon>Octopoda</taxon>
        <taxon>Incirrata</taxon>
        <taxon>Octopodidae</taxon>
        <taxon>Octopus</taxon>
    </lineage>
</organism>
<feature type="transmembrane region" description="Helical" evidence="2">
    <location>
        <begin position="34"/>
        <end position="54"/>
    </location>
</feature>
<feature type="transmembrane region" description="Helical" evidence="2">
    <location>
        <begin position="74"/>
        <end position="92"/>
    </location>
</feature>
<protein>
    <submittedName>
        <fullName evidence="3">Uncharacterized protein</fullName>
    </submittedName>
</protein>
<evidence type="ECO:0000313" key="3">
    <source>
        <dbReference type="EMBL" id="KOF87438.1"/>
    </source>
</evidence>
<sequence>MMSKSNQHTSHYNGSSDKNNLSSAKRRTIPTPKVFLTLLLPPPLTLFIFVIHLCTHLSHPPRSSCHSVYFGNNIFLPHGCLLSSFIVLSYPFT</sequence>
<evidence type="ECO:0000256" key="2">
    <source>
        <dbReference type="SAM" id="Phobius"/>
    </source>
</evidence>
<keyword evidence="2" id="KW-0812">Transmembrane</keyword>
<feature type="compositionally biased region" description="Polar residues" evidence="1">
    <location>
        <begin position="1"/>
        <end position="23"/>
    </location>
</feature>
<gene>
    <name evidence="3" type="ORF">OCBIM_22016852mg</name>
</gene>
<dbReference type="AlphaFoldDB" id="A0A0L8HDQ8"/>
<keyword evidence="2" id="KW-0472">Membrane</keyword>